<organism evidence="3 4">
    <name type="scientific">Mariniphaga sediminis</name>
    <dbReference type="NCBI Taxonomy" id="1628158"/>
    <lineage>
        <taxon>Bacteria</taxon>
        <taxon>Pseudomonadati</taxon>
        <taxon>Bacteroidota</taxon>
        <taxon>Bacteroidia</taxon>
        <taxon>Marinilabiliales</taxon>
        <taxon>Prolixibacteraceae</taxon>
        <taxon>Mariniphaga</taxon>
    </lineage>
</organism>
<sequence>MKSYSLTLKRTQIPVLAALLLVLASCTGNPKTENRTTPQTKSAEPGWVSLFDGETLNGWEVTNFGTQGPVRISGGNIVLGMGDGCTGITWTGNFPTINYEVQLEAKKITGNDFFCGMTFPVAESFCSLIIGGWGGPVVGLSNIDGYDASENETRTLKKFEHDTWYHIHLKVTPEKIEAWINEEKMVDFATENRKLSIRPEVELSKPFGICSWVTTAALRNIQVKPDLQAGH</sequence>
<feature type="signal peptide" evidence="1">
    <location>
        <begin position="1"/>
        <end position="17"/>
    </location>
</feature>
<dbReference type="RefSeq" id="WP_119351657.1">
    <property type="nucleotide sequence ID" value="NZ_QWET01000021.1"/>
</dbReference>
<keyword evidence="1" id="KW-0732">Signal</keyword>
<dbReference type="Proteomes" id="UP000266441">
    <property type="component" value="Unassembled WGS sequence"/>
</dbReference>
<evidence type="ECO:0000313" key="3">
    <source>
        <dbReference type="EMBL" id="RIH63391.1"/>
    </source>
</evidence>
<dbReference type="Pfam" id="PF06439">
    <property type="entry name" value="3keto-disac_hyd"/>
    <property type="match status" value="1"/>
</dbReference>
<dbReference type="GO" id="GO:0016787">
    <property type="term" value="F:hydrolase activity"/>
    <property type="evidence" value="ECO:0007669"/>
    <property type="project" value="InterPro"/>
</dbReference>
<dbReference type="InterPro" id="IPR010496">
    <property type="entry name" value="AL/BT2_dom"/>
</dbReference>
<dbReference type="PROSITE" id="PS51257">
    <property type="entry name" value="PROKAR_LIPOPROTEIN"/>
    <property type="match status" value="1"/>
</dbReference>
<proteinExistence type="predicted"/>
<evidence type="ECO:0000256" key="1">
    <source>
        <dbReference type="SAM" id="SignalP"/>
    </source>
</evidence>
<comment type="caution">
    <text evidence="3">The sequence shown here is derived from an EMBL/GenBank/DDBJ whole genome shotgun (WGS) entry which is preliminary data.</text>
</comment>
<protein>
    <submittedName>
        <fullName evidence="3">DUF1080 domain-containing protein</fullName>
    </submittedName>
</protein>
<dbReference type="OrthoDB" id="1118689at2"/>
<evidence type="ECO:0000259" key="2">
    <source>
        <dbReference type="Pfam" id="PF06439"/>
    </source>
</evidence>
<feature type="domain" description="3-keto-alpha-glucoside-1,2-lyase/3-keto-2-hydroxy-glucal hydratase" evidence="2">
    <location>
        <begin position="46"/>
        <end position="224"/>
    </location>
</feature>
<reference evidence="3 4" key="1">
    <citation type="journal article" date="2015" name="Int. J. Syst. Evol. Microbiol.">
        <title>Mariniphaga sediminis sp. nov., isolated from coastal sediment.</title>
        <authorList>
            <person name="Wang F.Q."/>
            <person name="Shen Q.Y."/>
            <person name="Chen G.J."/>
            <person name="Du Z.J."/>
        </authorList>
    </citation>
    <scope>NUCLEOTIDE SEQUENCE [LARGE SCALE GENOMIC DNA]</scope>
    <source>
        <strain evidence="3 4">SY21</strain>
    </source>
</reference>
<evidence type="ECO:0000313" key="4">
    <source>
        <dbReference type="Proteomes" id="UP000266441"/>
    </source>
</evidence>
<name>A0A399CYB6_9BACT</name>
<dbReference type="AlphaFoldDB" id="A0A399CYB6"/>
<accession>A0A399CYB6</accession>
<feature type="chain" id="PRO_5017194666" evidence="1">
    <location>
        <begin position="18"/>
        <end position="231"/>
    </location>
</feature>
<gene>
    <name evidence="3" type="ORF">D1164_19875</name>
</gene>
<dbReference type="EMBL" id="QWET01000021">
    <property type="protein sequence ID" value="RIH63391.1"/>
    <property type="molecule type" value="Genomic_DNA"/>
</dbReference>
<keyword evidence="4" id="KW-1185">Reference proteome</keyword>
<dbReference type="Gene3D" id="2.60.120.560">
    <property type="entry name" value="Exo-inulinase, domain 1"/>
    <property type="match status" value="1"/>
</dbReference>